<dbReference type="PANTHER" id="PTHR31781:SF1">
    <property type="entry name" value="PROTEIN UNC-80 HOMOLOG"/>
    <property type="match status" value="1"/>
</dbReference>
<proteinExistence type="predicted"/>
<evidence type="ECO:0000259" key="2">
    <source>
        <dbReference type="Pfam" id="PF20262"/>
    </source>
</evidence>
<reference evidence="3" key="1">
    <citation type="submission" date="2021-03" db="EMBL/GenBank/DDBJ databases">
        <authorList>
            <person name="Bekaert M."/>
        </authorList>
    </citation>
    <scope>NUCLEOTIDE SEQUENCE</scope>
</reference>
<keyword evidence="4" id="KW-1185">Reference proteome</keyword>
<feature type="region of interest" description="Disordered" evidence="1">
    <location>
        <begin position="71"/>
        <end position="104"/>
    </location>
</feature>
<evidence type="ECO:0000256" key="1">
    <source>
        <dbReference type="SAM" id="MobiDB-lite"/>
    </source>
</evidence>
<feature type="compositionally biased region" description="Basic residues" evidence="1">
    <location>
        <begin position="769"/>
        <end position="778"/>
    </location>
</feature>
<dbReference type="GO" id="GO:0055080">
    <property type="term" value="P:monoatomic cation homeostasis"/>
    <property type="evidence" value="ECO:0007669"/>
    <property type="project" value="TreeGrafter"/>
</dbReference>
<comment type="caution">
    <text evidence="3">The sequence shown here is derived from an EMBL/GenBank/DDBJ whole genome shotgun (WGS) entry which is preliminary data.</text>
</comment>
<feature type="domain" description="Protein UNC80 C-terminal" evidence="2">
    <location>
        <begin position="5"/>
        <end position="249"/>
    </location>
</feature>
<dbReference type="PANTHER" id="PTHR31781">
    <property type="entry name" value="UNC80"/>
    <property type="match status" value="1"/>
</dbReference>
<feature type="compositionally biased region" description="Basic and acidic residues" evidence="1">
    <location>
        <begin position="88"/>
        <end position="104"/>
    </location>
</feature>
<name>A0A8S3RM29_MYTED</name>
<gene>
    <name evidence="3" type="ORF">MEDL_23327</name>
</gene>
<feature type="compositionally biased region" description="Basic and acidic residues" evidence="1">
    <location>
        <begin position="754"/>
        <end position="768"/>
    </location>
</feature>
<accession>A0A8S3RM29</accession>
<dbReference type="GO" id="GO:0034703">
    <property type="term" value="C:cation channel complex"/>
    <property type="evidence" value="ECO:0007669"/>
    <property type="project" value="TreeGrafter"/>
</dbReference>
<dbReference type="GO" id="GO:0005261">
    <property type="term" value="F:monoatomic cation channel activity"/>
    <property type="evidence" value="ECO:0007669"/>
    <property type="project" value="TreeGrafter"/>
</dbReference>
<protein>
    <submittedName>
        <fullName evidence="3">UNC80</fullName>
    </submittedName>
</protein>
<dbReference type="Pfam" id="PF20262">
    <property type="entry name" value="UNC80_C"/>
    <property type="match status" value="2"/>
</dbReference>
<sequence length="842" mass="94834">MFSKKILEVLIPRYLSHLKKDTNQRDNPPAARSEITVISNIAISIKALLCCSEFFTRNMSLPQRQFDLEKSSAKVQSNHSPLGGTSYYDDREDSHASRHMEEGRKKTYVHDLDDTDMKNDFRKPRDLLLNVIADFYSTCQVRLKELRRILADPSYRPPDLLDSKSHNRLAEIANTLLKLAPYDAATLGCTGLQRYMVQILPITDWKQEAVRPGLNLILRRLDRLFNKISKKSSLRRQADWDAAANLLKGSGGHTTPSFCSAVIKLVAMQMQALGCCYQTGSHEDAMQMLSNWSMQMQALGVSFHTTPPSFCSAVIKLVAMQMQALGDQFNLEQVISTVSTFTVSPDRSVSVMVNFILPLCIRMGAGRRETPRLRHCDVSYALSMILNMLSPPPFHAAQTQHNNANQKPGHHHHLSMTENHRCGSFSHHLTFDKRQDNELVLHVAFLGLEILMTCFDKVLSSEWHKVARCIQDMVSKGKVSLPFWKFLDFIVTYRPSLYLMLHPFIQFKMMKVNCDMAQEYYLQQTIKDKLQGYSFQHPKCSAGVVLMLAGELQQIKEDIAAVGAVAGEYRSRTCTMTTDRSQSQYHDHRRHASITDVNTETIISATKPSLANIGKRASKGKALITMLTSNATILSQSSCASAPFRNTVLTSSVDSASASPEMGDKRTRRISARDGSSILEKFQRPTIEDISPGDAAVISDPPRLTRQPTICFRSPETSKQSSIDEEIPASVLYENEEYVDMPNGGGAIGPTNDLDPRPHRLQRQDAKSRKTFKRKRTATKTTSMRRYLPKTHHHDTYSDAESQSLDTSPTHRMYSYRNAEQDIARLQQARAALGESSLTKFG</sequence>
<feature type="domain" description="Protein UNC80 C-terminal" evidence="2">
    <location>
        <begin position="300"/>
        <end position="559"/>
    </location>
</feature>
<dbReference type="InterPro" id="IPR046460">
    <property type="entry name" value="UNC80_C"/>
</dbReference>
<dbReference type="OrthoDB" id="6110552at2759"/>
<dbReference type="AlphaFoldDB" id="A0A8S3RM29"/>
<dbReference type="EMBL" id="CAJPWZ010001142">
    <property type="protein sequence ID" value="CAG2209226.1"/>
    <property type="molecule type" value="Genomic_DNA"/>
</dbReference>
<feature type="region of interest" description="Disordered" evidence="1">
    <location>
        <begin position="742"/>
        <end position="808"/>
    </location>
</feature>
<feature type="compositionally biased region" description="Polar residues" evidence="1">
    <location>
        <begin position="799"/>
        <end position="808"/>
    </location>
</feature>
<evidence type="ECO:0000313" key="4">
    <source>
        <dbReference type="Proteomes" id="UP000683360"/>
    </source>
</evidence>
<dbReference type="Proteomes" id="UP000683360">
    <property type="component" value="Unassembled WGS sequence"/>
</dbReference>
<dbReference type="GO" id="GO:0030424">
    <property type="term" value="C:axon"/>
    <property type="evidence" value="ECO:0007669"/>
    <property type="project" value="TreeGrafter"/>
</dbReference>
<organism evidence="3 4">
    <name type="scientific">Mytilus edulis</name>
    <name type="common">Blue mussel</name>
    <dbReference type="NCBI Taxonomy" id="6550"/>
    <lineage>
        <taxon>Eukaryota</taxon>
        <taxon>Metazoa</taxon>
        <taxon>Spiralia</taxon>
        <taxon>Lophotrochozoa</taxon>
        <taxon>Mollusca</taxon>
        <taxon>Bivalvia</taxon>
        <taxon>Autobranchia</taxon>
        <taxon>Pteriomorphia</taxon>
        <taxon>Mytilida</taxon>
        <taxon>Mytiloidea</taxon>
        <taxon>Mytilidae</taxon>
        <taxon>Mytilinae</taxon>
        <taxon>Mytilus</taxon>
    </lineage>
</organism>
<evidence type="ECO:0000313" key="3">
    <source>
        <dbReference type="EMBL" id="CAG2209226.1"/>
    </source>
</evidence>